<accession>A0ABN9QY69</accession>
<proteinExistence type="predicted"/>
<sequence>MLPNASVREGIKNSARKLPPPADALAEVAHEHDRRAHGQRAAAAEAGERAHRARARARAQPGGWALAAETRSAFEKWMYVGLQGVWGGQAAGAETAAAGGRGGGGEARRRRGGEARRGDASAEDDGPRGARRGRRSA</sequence>
<feature type="region of interest" description="Disordered" evidence="1">
    <location>
        <begin position="94"/>
        <end position="137"/>
    </location>
</feature>
<gene>
    <name evidence="2" type="ORF">PCOR1329_LOCUS15970</name>
</gene>
<keyword evidence="3" id="KW-1185">Reference proteome</keyword>
<protein>
    <recommendedName>
        <fullName evidence="4">Selenoprotein O</fullName>
    </recommendedName>
</protein>
<reference evidence="2" key="1">
    <citation type="submission" date="2023-10" db="EMBL/GenBank/DDBJ databases">
        <authorList>
            <person name="Chen Y."/>
            <person name="Shah S."/>
            <person name="Dougan E. K."/>
            <person name="Thang M."/>
            <person name="Chan C."/>
        </authorList>
    </citation>
    <scope>NUCLEOTIDE SEQUENCE [LARGE SCALE GENOMIC DNA]</scope>
</reference>
<evidence type="ECO:0000313" key="2">
    <source>
        <dbReference type="EMBL" id="CAK0811333.1"/>
    </source>
</evidence>
<evidence type="ECO:0000313" key="3">
    <source>
        <dbReference type="Proteomes" id="UP001189429"/>
    </source>
</evidence>
<comment type="caution">
    <text evidence="2">The sequence shown here is derived from an EMBL/GenBank/DDBJ whole genome shotgun (WGS) entry which is preliminary data.</text>
</comment>
<name>A0ABN9QY69_9DINO</name>
<feature type="compositionally biased region" description="Basic and acidic residues" evidence="1">
    <location>
        <begin position="112"/>
        <end position="128"/>
    </location>
</feature>
<feature type="region of interest" description="Disordered" evidence="1">
    <location>
        <begin position="1"/>
        <end position="62"/>
    </location>
</feature>
<evidence type="ECO:0000256" key="1">
    <source>
        <dbReference type="SAM" id="MobiDB-lite"/>
    </source>
</evidence>
<organism evidence="2 3">
    <name type="scientific">Prorocentrum cordatum</name>
    <dbReference type="NCBI Taxonomy" id="2364126"/>
    <lineage>
        <taxon>Eukaryota</taxon>
        <taxon>Sar</taxon>
        <taxon>Alveolata</taxon>
        <taxon>Dinophyceae</taxon>
        <taxon>Prorocentrales</taxon>
        <taxon>Prorocentraceae</taxon>
        <taxon>Prorocentrum</taxon>
    </lineage>
</organism>
<dbReference type="Proteomes" id="UP001189429">
    <property type="component" value="Unassembled WGS sequence"/>
</dbReference>
<evidence type="ECO:0008006" key="4">
    <source>
        <dbReference type="Google" id="ProtNLM"/>
    </source>
</evidence>
<dbReference type="EMBL" id="CAUYUJ010004877">
    <property type="protein sequence ID" value="CAK0811333.1"/>
    <property type="molecule type" value="Genomic_DNA"/>
</dbReference>